<gene>
    <name evidence="1" type="ORF">SG35_027880</name>
</gene>
<dbReference type="KEGG" id="tact:SG35_027880"/>
<dbReference type="Pfam" id="PF12305">
    <property type="entry name" value="DUF3630"/>
    <property type="match status" value="1"/>
</dbReference>
<dbReference type="RefSeq" id="WP_044834366.1">
    <property type="nucleotide sequence ID" value="NZ_CP059735.1"/>
</dbReference>
<sequence>MPQTSSYLPANIQLVDQQMITLVFNPYWYQEDIAVLTELILVALGQVSPKNTVVGADREDVHFYWRDVCYILYFETNSQSCWLEAESGEDHALLTEMYQLLVQELS</sequence>
<protein>
    <submittedName>
        <fullName evidence="1">DUF3630 domain-containing protein</fullName>
    </submittedName>
</protein>
<evidence type="ECO:0000313" key="2">
    <source>
        <dbReference type="Proteomes" id="UP000032568"/>
    </source>
</evidence>
<dbReference type="AlphaFoldDB" id="A0AAF0C3I9"/>
<proteinExistence type="predicted"/>
<dbReference type="EMBL" id="CP059735">
    <property type="protein sequence ID" value="WDD98995.1"/>
    <property type="molecule type" value="Genomic_DNA"/>
</dbReference>
<name>A0AAF0C3I9_9GAMM</name>
<reference evidence="1 2" key="2">
    <citation type="journal article" date="2022" name="Mar. Drugs">
        <title>Bioassay-Guided Fractionation Leads to the Detection of Cholic Acid Generated by the Rare Thalassomonas sp.</title>
        <authorList>
            <person name="Pheiffer F."/>
            <person name="Schneider Y.K."/>
            <person name="Hansen E.H."/>
            <person name="Andersen J.H."/>
            <person name="Isaksson J."/>
            <person name="Busche T."/>
            <person name="R C."/>
            <person name="Kalinowski J."/>
            <person name="Zyl L.V."/>
            <person name="Trindade M."/>
        </authorList>
    </citation>
    <scope>NUCLEOTIDE SEQUENCE [LARGE SCALE GENOMIC DNA]</scope>
    <source>
        <strain evidence="1 2">A5K-106</strain>
    </source>
</reference>
<reference evidence="1 2" key="1">
    <citation type="journal article" date="2015" name="Genome Announc.">
        <title>Draft Genome Sequences of Marine Isolates of Thalassomonas viridans and Thalassomonas actiniarum.</title>
        <authorList>
            <person name="Olonade I."/>
            <person name="van Zyl L.J."/>
            <person name="Trindade M."/>
        </authorList>
    </citation>
    <scope>NUCLEOTIDE SEQUENCE [LARGE SCALE GENOMIC DNA]</scope>
    <source>
        <strain evidence="1 2">A5K-106</strain>
    </source>
</reference>
<dbReference type="Proteomes" id="UP000032568">
    <property type="component" value="Chromosome"/>
</dbReference>
<organism evidence="1 2">
    <name type="scientific">Thalassomonas actiniarum</name>
    <dbReference type="NCBI Taxonomy" id="485447"/>
    <lineage>
        <taxon>Bacteria</taxon>
        <taxon>Pseudomonadati</taxon>
        <taxon>Pseudomonadota</taxon>
        <taxon>Gammaproteobacteria</taxon>
        <taxon>Alteromonadales</taxon>
        <taxon>Colwelliaceae</taxon>
        <taxon>Thalassomonas</taxon>
    </lineage>
</organism>
<evidence type="ECO:0000313" key="1">
    <source>
        <dbReference type="EMBL" id="WDD98995.1"/>
    </source>
</evidence>
<keyword evidence="2" id="KW-1185">Reference proteome</keyword>
<dbReference type="InterPro" id="IPR022080">
    <property type="entry name" value="DUF3630"/>
</dbReference>
<accession>A0AAF0C3I9</accession>